<keyword evidence="6" id="KW-0411">Iron-sulfur</keyword>
<keyword evidence="3" id="KW-0949">S-adenosyl-L-methionine</keyword>
<gene>
    <name evidence="7" type="ORF">S03H2_57873</name>
</gene>
<keyword evidence="2" id="KW-0004">4Fe-4S</keyword>
<evidence type="ECO:0000256" key="4">
    <source>
        <dbReference type="ARBA" id="ARBA00022723"/>
    </source>
</evidence>
<name>X1ISB2_9ZZZZ</name>
<dbReference type="InterPro" id="IPR034457">
    <property type="entry name" value="Organic_radical-activating"/>
</dbReference>
<dbReference type="PANTHER" id="PTHR30352:SF22">
    <property type="entry name" value="PYRUVATE FORMATE-LYASE ACTIVATING ENZYME HOMOLOG"/>
    <property type="match status" value="1"/>
</dbReference>
<evidence type="ECO:0000256" key="2">
    <source>
        <dbReference type="ARBA" id="ARBA00022485"/>
    </source>
</evidence>
<dbReference type="EMBL" id="BARU01037109">
    <property type="protein sequence ID" value="GAH84607.1"/>
    <property type="molecule type" value="Genomic_DNA"/>
</dbReference>
<evidence type="ECO:0000256" key="1">
    <source>
        <dbReference type="ARBA" id="ARBA00001966"/>
    </source>
</evidence>
<dbReference type="InterPro" id="IPR058240">
    <property type="entry name" value="rSAM_sf"/>
</dbReference>
<reference evidence="7" key="1">
    <citation type="journal article" date="2014" name="Front. Microbiol.">
        <title>High frequency of phylogenetically diverse reductive dehalogenase-homologous genes in deep subseafloor sedimentary metagenomes.</title>
        <authorList>
            <person name="Kawai M."/>
            <person name="Futagami T."/>
            <person name="Toyoda A."/>
            <person name="Takaki Y."/>
            <person name="Nishi S."/>
            <person name="Hori S."/>
            <person name="Arai W."/>
            <person name="Tsubouchi T."/>
            <person name="Morono Y."/>
            <person name="Uchiyama I."/>
            <person name="Ito T."/>
            <person name="Fujiyama A."/>
            <person name="Inagaki F."/>
            <person name="Takami H."/>
        </authorList>
    </citation>
    <scope>NUCLEOTIDE SEQUENCE</scope>
    <source>
        <strain evidence="7">Expedition CK06-06</strain>
    </source>
</reference>
<sequence>ILRICWETNGSMHPALLRQAAELAFNSGGCIKFDLKAWSEELHIALCGVSNQRTLENFKLLAEYVSRRPSLPFLVASTLLIPGYIDREEISGISAFIASLSPDIPYALLAFHPQFMMDDLPPTSKRHARECLAEAEAHGLKNVRLGNVHLLGDYY</sequence>
<dbReference type="GO" id="GO:0051539">
    <property type="term" value="F:4 iron, 4 sulfur cluster binding"/>
    <property type="evidence" value="ECO:0007669"/>
    <property type="project" value="UniProtKB-KW"/>
</dbReference>
<dbReference type="AlphaFoldDB" id="X1ISB2"/>
<keyword evidence="5" id="KW-0408">Iron</keyword>
<evidence type="ECO:0000256" key="5">
    <source>
        <dbReference type="ARBA" id="ARBA00023004"/>
    </source>
</evidence>
<evidence type="ECO:0008006" key="8">
    <source>
        <dbReference type="Google" id="ProtNLM"/>
    </source>
</evidence>
<proteinExistence type="predicted"/>
<evidence type="ECO:0000313" key="7">
    <source>
        <dbReference type="EMBL" id="GAH84607.1"/>
    </source>
</evidence>
<comment type="cofactor">
    <cofactor evidence="1">
        <name>[4Fe-4S] cluster</name>
        <dbReference type="ChEBI" id="CHEBI:49883"/>
    </cofactor>
</comment>
<keyword evidence="4" id="KW-0479">Metal-binding</keyword>
<dbReference type="GO" id="GO:0046872">
    <property type="term" value="F:metal ion binding"/>
    <property type="evidence" value="ECO:0007669"/>
    <property type="project" value="UniProtKB-KW"/>
</dbReference>
<comment type="caution">
    <text evidence="7">The sequence shown here is derived from an EMBL/GenBank/DDBJ whole genome shotgun (WGS) entry which is preliminary data.</text>
</comment>
<evidence type="ECO:0000256" key="3">
    <source>
        <dbReference type="ARBA" id="ARBA00022691"/>
    </source>
</evidence>
<dbReference type="PANTHER" id="PTHR30352">
    <property type="entry name" value="PYRUVATE FORMATE-LYASE-ACTIVATING ENZYME"/>
    <property type="match status" value="1"/>
</dbReference>
<dbReference type="SUPFAM" id="SSF102114">
    <property type="entry name" value="Radical SAM enzymes"/>
    <property type="match status" value="1"/>
</dbReference>
<protein>
    <recommendedName>
        <fullName evidence="8">Radical SAM core domain-containing protein</fullName>
    </recommendedName>
</protein>
<dbReference type="InterPro" id="IPR013785">
    <property type="entry name" value="Aldolase_TIM"/>
</dbReference>
<accession>X1ISB2</accession>
<dbReference type="Gene3D" id="3.20.20.70">
    <property type="entry name" value="Aldolase class I"/>
    <property type="match status" value="1"/>
</dbReference>
<evidence type="ECO:0000256" key="6">
    <source>
        <dbReference type="ARBA" id="ARBA00023014"/>
    </source>
</evidence>
<organism evidence="7">
    <name type="scientific">marine sediment metagenome</name>
    <dbReference type="NCBI Taxonomy" id="412755"/>
    <lineage>
        <taxon>unclassified sequences</taxon>
        <taxon>metagenomes</taxon>
        <taxon>ecological metagenomes</taxon>
    </lineage>
</organism>
<feature type="non-terminal residue" evidence="7">
    <location>
        <position position="1"/>
    </location>
</feature>